<dbReference type="GO" id="GO:0003688">
    <property type="term" value="F:DNA replication origin binding"/>
    <property type="evidence" value="ECO:0007669"/>
    <property type="project" value="UniProtKB-UniRule"/>
</dbReference>
<dbReference type="InterPro" id="IPR020591">
    <property type="entry name" value="Chromosome_initiator_DnaA-like"/>
</dbReference>
<feature type="region of interest" description="Domain I, interacts with DnaA modulators" evidence="8">
    <location>
        <begin position="1"/>
        <end position="101"/>
    </location>
</feature>
<dbReference type="SUPFAM" id="SSF52540">
    <property type="entry name" value="P-loop containing nucleoside triphosphate hydrolases"/>
    <property type="match status" value="1"/>
</dbReference>
<keyword evidence="3 8" id="KW-0235">DNA replication</keyword>
<sequence>MKAWEQFIDLHEESLGKAATDKWLRSLKVLHFDAGNLFLEASDPFQIMWFEEHMRKKVKEGLFNNNNREIKVHLSLAKVAKPLLKKSKKSPKKPEEKPFALTFDELDTHSTFNTFLPTDENRFAQEALKEAISTAKDAHPVFNPLFLYGKVGSGKTHLLKAAAKALQDRGLRPIYCRLETFTEHVVSAIRMGEMSRFREAYRTADALLIDDIDQLGRKSATQEELFHTFNTLHVQGKQIILASSCPPKDLQHIEPRLVSRFEWGLSIPLTPPSKDSLKKILAERAQMLNFSIKPRIVDFLTDTFPSSPTASVRALEALALRSHIEGIRTQMAQVNLSLPEAAKLLSDLIKDEEEKTLTPEHILKTVAEHFGIRKDDITGKSQTRECALPRQIAIYLCRTKLSMPYMKIGDLFGRDHSTIMSSFKLIQKGIDSSDPNIAPIVSFLDKRIG</sequence>
<dbReference type="GO" id="GO:0005886">
    <property type="term" value="C:plasma membrane"/>
    <property type="evidence" value="ECO:0007669"/>
    <property type="project" value="TreeGrafter"/>
</dbReference>
<evidence type="ECO:0000256" key="1">
    <source>
        <dbReference type="ARBA" id="ARBA00006583"/>
    </source>
</evidence>
<dbReference type="HAMAP" id="MF_00377">
    <property type="entry name" value="DnaA_bact"/>
    <property type="match status" value="1"/>
</dbReference>
<dbReference type="InterPro" id="IPR001957">
    <property type="entry name" value="Chromosome_initiator_DnaA"/>
</dbReference>
<dbReference type="InterPro" id="IPR003593">
    <property type="entry name" value="AAA+_ATPase"/>
</dbReference>
<dbReference type="SMART" id="SM00382">
    <property type="entry name" value="AAA"/>
    <property type="match status" value="1"/>
</dbReference>
<feature type="binding site" evidence="8">
    <location>
        <position position="154"/>
    </location>
    <ligand>
        <name>ATP</name>
        <dbReference type="ChEBI" id="CHEBI:30616"/>
    </ligand>
</feature>
<dbReference type="InterPro" id="IPR038454">
    <property type="entry name" value="DnaA_N_sf"/>
</dbReference>
<dbReference type="Gene3D" id="3.30.300.180">
    <property type="match status" value="1"/>
</dbReference>
<keyword evidence="2 8" id="KW-0963">Cytoplasm</keyword>
<dbReference type="GO" id="GO:0008289">
    <property type="term" value="F:lipid binding"/>
    <property type="evidence" value="ECO:0007669"/>
    <property type="project" value="UniProtKB-KW"/>
</dbReference>
<dbReference type="Pfam" id="PF08299">
    <property type="entry name" value="Bac_DnaA_C"/>
    <property type="match status" value="1"/>
</dbReference>
<dbReference type="PANTHER" id="PTHR30050">
    <property type="entry name" value="CHROMOSOMAL REPLICATION INITIATOR PROTEIN DNAA"/>
    <property type="match status" value="1"/>
</dbReference>
<dbReference type="InterPro" id="IPR010921">
    <property type="entry name" value="Trp_repressor/repl_initiator"/>
</dbReference>
<comment type="function">
    <text evidence="8 10">Plays an essential role in the initiation and regulation of chromosomal replication. ATP-DnaA binds to the origin of replication (oriC) to initiate formation of the DNA replication initiation complex once per cell cycle. Binds the DnaA box (a 9 base pair repeat at the origin) and separates the double-stranded (ds)DNA. Forms a right-handed helical filament on oriC DNA; dsDNA binds to the exterior of the filament while single-stranded (ss)DNA is stabiized in the filament's interior. The ATP-DnaA-oriC complex binds and stabilizes one strand of the AT-rich DNA unwinding element (DUE), permitting loading of DNA polymerase. After initiation quickly degrades to an ADP-DnaA complex that is not apt for DNA replication. Binds acidic phospholipids.</text>
</comment>
<dbReference type="Gene3D" id="3.40.50.300">
    <property type="entry name" value="P-loop containing nucleotide triphosphate hydrolases"/>
    <property type="match status" value="1"/>
</dbReference>
<evidence type="ECO:0000256" key="8">
    <source>
        <dbReference type="HAMAP-Rule" id="MF_00377"/>
    </source>
</evidence>
<dbReference type="Gene3D" id="1.10.1750.10">
    <property type="match status" value="1"/>
</dbReference>
<evidence type="ECO:0000256" key="3">
    <source>
        <dbReference type="ARBA" id="ARBA00022705"/>
    </source>
</evidence>
<feature type="binding site" evidence="8">
    <location>
        <position position="152"/>
    </location>
    <ligand>
        <name>ATP</name>
        <dbReference type="ChEBI" id="CHEBI:30616"/>
    </ligand>
</feature>
<evidence type="ECO:0000259" key="13">
    <source>
        <dbReference type="SMART" id="SM00760"/>
    </source>
</evidence>
<dbReference type="EMBL" id="CWGJ01000026">
    <property type="protein sequence ID" value="CRX39252.1"/>
    <property type="molecule type" value="Genomic_DNA"/>
</dbReference>
<keyword evidence="4 8" id="KW-0547">Nucleotide-binding</keyword>
<dbReference type="CDD" id="cd06571">
    <property type="entry name" value="Bac_DnaA_C"/>
    <property type="match status" value="1"/>
</dbReference>
<dbReference type="GO" id="GO:0006270">
    <property type="term" value="P:DNA replication initiation"/>
    <property type="evidence" value="ECO:0007669"/>
    <property type="project" value="UniProtKB-UniRule"/>
</dbReference>
<evidence type="ECO:0000256" key="10">
    <source>
        <dbReference type="RuleBase" id="RU000577"/>
    </source>
</evidence>
<comment type="subunit">
    <text evidence="8">Oligomerizes as a right-handed, spiral filament on DNA at oriC.</text>
</comment>
<evidence type="ECO:0000256" key="2">
    <source>
        <dbReference type="ARBA" id="ARBA00022490"/>
    </source>
</evidence>
<reference evidence="15" key="1">
    <citation type="submission" date="2015-06" db="EMBL/GenBank/DDBJ databases">
        <authorList>
            <person name="Bertelli C."/>
        </authorList>
    </citation>
    <scope>NUCLEOTIDE SEQUENCE [LARGE SCALE GENOMIC DNA]</scope>
    <source>
        <strain evidence="15">CRIB-30</strain>
    </source>
</reference>
<comment type="caution">
    <text evidence="8">Lacks conserved residue(s) required for the propagation of feature annotation.</text>
</comment>
<comment type="similarity">
    <text evidence="1 8 11">Belongs to the DnaA family.</text>
</comment>
<feature type="domain" description="Chromosomal replication initiator DnaA C-terminal" evidence="13">
    <location>
        <begin position="358"/>
        <end position="426"/>
    </location>
</feature>
<dbReference type="PANTHER" id="PTHR30050:SF2">
    <property type="entry name" value="CHROMOSOMAL REPLICATION INITIATOR PROTEIN DNAA"/>
    <property type="match status" value="1"/>
</dbReference>
<dbReference type="Proteomes" id="UP000220251">
    <property type="component" value="Unassembled WGS sequence"/>
</dbReference>
<gene>
    <name evidence="14" type="primary">dnaA1</name>
    <name evidence="8" type="synonym">dnaA</name>
    <name evidence="14" type="ORF">ELAC_1928</name>
</gene>
<dbReference type="PROSITE" id="PS01008">
    <property type="entry name" value="DNAA"/>
    <property type="match status" value="1"/>
</dbReference>
<evidence type="ECO:0000259" key="12">
    <source>
        <dbReference type="SMART" id="SM00382"/>
    </source>
</evidence>
<dbReference type="GO" id="GO:0005524">
    <property type="term" value="F:ATP binding"/>
    <property type="evidence" value="ECO:0007669"/>
    <property type="project" value="UniProtKB-UniRule"/>
</dbReference>
<dbReference type="AlphaFoldDB" id="A0A0H5DRN0"/>
<feature type="region of interest" description="Domain IV, binds dsDNA" evidence="8">
    <location>
        <begin position="323"/>
        <end position="449"/>
    </location>
</feature>
<dbReference type="Pfam" id="PF00308">
    <property type="entry name" value="Bac_DnaA"/>
    <property type="match status" value="1"/>
</dbReference>
<dbReference type="OrthoDB" id="19837at2"/>
<dbReference type="GO" id="GO:0006275">
    <property type="term" value="P:regulation of DNA replication"/>
    <property type="evidence" value="ECO:0007669"/>
    <property type="project" value="UniProtKB-UniRule"/>
</dbReference>
<dbReference type="SMART" id="SM00760">
    <property type="entry name" value="Bac_DnaA_C"/>
    <property type="match status" value="1"/>
</dbReference>
<organism evidence="14 15">
    <name type="scientific">Estrella lausannensis</name>
    <dbReference type="NCBI Taxonomy" id="483423"/>
    <lineage>
        <taxon>Bacteria</taxon>
        <taxon>Pseudomonadati</taxon>
        <taxon>Chlamydiota</taxon>
        <taxon>Chlamydiia</taxon>
        <taxon>Parachlamydiales</taxon>
        <taxon>Candidatus Criblamydiaceae</taxon>
        <taxon>Estrella</taxon>
    </lineage>
</organism>
<dbReference type="GO" id="GO:0005737">
    <property type="term" value="C:cytoplasm"/>
    <property type="evidence" value="ECO:0007669"/>
    <property type="project" value="UniProtKB-SubCell"/>
</dbReference>
<evidence type="ECO:0000313" key="15">
    <source>
        <dbReference type="Proteomes" id="UP000220251"/>
    </source>
</evidence>
<dbReference type="InterPro" id="IPR013159">
    <property type="entry name" value="DnaA_C"/>
</dbReference>
<dbReference type="PRINTS" id="PR00051">
    <property type="entry name" value="DNAA"/>
</dbReference>
<dbReference type="InterPro" id="IPR027417">
    <property type="entry name" value="P-loop_NTPase"/>
</dbReference>
<comment type="domain">
    <text evidence="8">Domain I is involved in oligomerization and binding regulators, domain II is flexibile and of varying length in different bacteria, domain III forms the AAA+ region, while domain IV binds dsDNA.</text>
</comment>
<feature type="domain" description="AAA+ ATPase" evidence="12">
    <location>
        <begin position="141"/>
        <end position="269"/>
    </location>
</feature>
<evidence type="ECO:0000313" key="14">
    <source>
        <dbReference type="EMBL" id="CRX39252.1"/>
    </source>
</evidence>
<proteinExistence type="inferred from homology"/>
<dbReference type="NCBIfam" id="TIGR00362">
    <property type="entry name" value="DnaA"/>
    <property type="match status" value="1"/>
</dbReference>
<accession>A0A0H5DRN0</accession>
<keyword evidence="6 8" id="KW-0446">Lipid-binding</keyword>
<dbReference type="CDD" id="cd00009">
    <property type="entry name" value="AAA"/>
    <property type="match status" value="1"/>
</dbReference>
<evidence type="ECO:0000256" key="11">
    <source>
        <dbReference type="RuleBase" id="RU004227"/>
    </source>
</evidence>
<evidence type="ECO:0000256" key="6">
    <source>
        <dbReference type="ARBA" id="ARBA00023121"/>
    </source>
</evidence>
<dbReference type="SUPFAM" id="SSF48295">
    <property type="entry name" value="TrpR-like"/>
    <property type="match status" value="1"/>
</dbReference>
<comment type="subcellular location">
    <subcellularLocation>
        <location evidence="8">Cytoplasm</location>
    </subcellularLocation>
</comment>
<protein>
    <recommendedName>
        <fullName evidence="8 9">Chromosomal replication initiator protein DnaA</fullName>
    </recommendedName>
</protein>
<dbReference type="RefSeq" id="WP_098039116.1">
    <property type="nucleotide sequence ID" value="NZ_CWGJ01000026.1"/>
</dbReference>
<feature type="binding site" evidence="8">
    <location>
        <position position="155"/>
    </location>
    <ligand>
        <name>ATP</name>
        <dbReference type="ChEBI" id="CHEBI:30616"/>
    </ligand>
</feature>
<evidence type="ECO:0000256" key="7">
    <source>
        <dbReference type="ARBA" id="ARBA00023125"/>
    </source>
</evidence>
<feature type="binding site" evidence="8">
    <location>
        <position position="156"/>
    </location>
    <ligand>
        <name>ATP</name>
        <dbReference type="ChEBI" id="CHEBI:30616"/>
    </ligand>
</feature>
<evidence type="ECO:0000256" key="4">
    <source>
        <dbReference type="ARBA" id="ARBA00022741"/>
    </source>
</evidence>
<evidence type="ECO:0000256" key="9">
    <source>
        <dbReference type="NCBIfam" id="TIGR00362"/>
    </source>
</evidence>
<evidence type="ECO:0000256" key="5">
    <source>
        <dbReference type="ARBA" id="ARBA00022840"/>
    </source>
</evidence>
<keyword evidence="7 8" id="KW-0238">DNA-binding</keyword>
<name>A0A0H5DRN0_9BACT</name>
<keyword evidence="15" id="KW-1185">Reference proteome</keyword>
<keyword evidence="5 8" id="KW-0067">ATP-binding</keyword>
<dbReference type="InterPro" id="IPR018312">
    <property type="entry name" value="Chromosome_initiator_DnaA_CS"/>
</dbReference>
<dbReference type="InterPro" id="IPR013317">
    <property type="entry name" value="DnaA_dom"/>
</dbReference>